<dbReference type="RefSeq" id="XP_024582533.1">
    <property type="nucleotide sequence ID" value="XM_024716989.1"/>
</dbReference>
<evidence type="ECO:0000256" key="1">
    <source>
        <dbReference type="SAM" id="MobiDB-lite"/>
    </source>
</evidence>
<dbReference type="Gene3D" id="3.30.40.240">
    <property type="entry name" value="Transglutaminase elicitor, body domain"/>
    <property type="match status" value="1"/>
</dbReference>
<name>A0A0P1AV29_PLAHL</name>
<dbReference type="AlphaFoldDB" id="A0A0P1AV29"/>
<accession>A0A0P1AV29</accession>
<dbReference type="Proteomes" id="UP000054928">
    <property type="component" value="Unassembled WGS sequence"/>
</dbReference>
<sequence>MVYSPSIYLISAAVAIATTLRMQQTSASSLYYATYTTAENMDVLSSSFPGAGTDVPEENYAYEVNIDPTLPDINTISKVPVMDPQLLTNKTNEVGFVVSEKVGVAVLVVDSQEDDDAYAYVNTSSLTALSFENEKSTDCATGWENHDTSMPEESEHHEQSRRLEAYSNRDLVRVEKFFNVKLELQLSKLPTESKHLTAPWPAPYWPAYQDSINVVLKPGTLSPAAKYATAFGLDVTAFMDGISAKYGIDSRINATQCTKTDQCTKSQFKSECYKRANKTEGRCIPQWFGICHAWSAAAIAEPEPRCPVTHNGVTFQPIDIKDKVERDEFGRPKDPAFRDLNPAFFHIVAANLLGTLGVSFVADVSADQAVWNQPVRGFKVYEQTAMSLEEAAKTFYGMEKYPWNEAAASIVYMKTRFSWVIESYEDGPLVSTGIIDKYTTGMYYYYLLELDIKGELVGGEWVYLSDMFHLDFMWLLRWKPPIDAVTSTHISYKEVSMLLKKSVECTDSPAGMNGTNVPSN</sequence>
<dbReference type="EMBL" id="CCYD01002047">
    <property type="protein sequence ID" value="CEG46164.1"/>
    <property type="molecule type" value="Genomic_DNA"/>
</dbReference>
<evidence type="ECO:0008006" key="4">
    <source>
        <dbReference type="Google" id="ProtNLM"/>
    </source>
</evidence>
<dbReference type="STRING" id="4781.A0A0P1AV29"/>
<reference evidence="3" key="1">
    <citation type="submission" date="2014-09" db="EMBL/GenBank/DDBJ databases">
        <authorList>
            <person name="Sharma Rahul"/>
            <person name="Thines Marco"/>
        </authorList>
    </citation>
    <scope>NUCLEOTIDE SEQUENCE [LARGE SCALE GENOMIC DNA]</scope>
</reference>
<keyword evidence="3" id="KW-1185">Reference proteome</keyword>
<dbReference type="GeneID" id="36397635"/>
<protein>
    <recommendedName>
        <fullName evidence="4">RxLR-like protein</fullName>
    </recommendedName>
</protein>
<dbReference type="OMA" id="NQGXNQG"/>
<dbReference type="OrthoDB" id="10249031at2759"/>
<organism evidence="2 3">
    <name type="scientific">Plasmopara halstedii</name>
    <name type="common">Downy mildew of sunflower</name>
    <dbReference type="NCBI Taxonomy" id="4781"/>
    <lineage>
        <taxon>Eukaryota</taxon>
        <taxon>Sar</taxon>
        <taxon>Stramenopiles</taxon>
        <taxon>Oomycota</taxon>
        <taxon>Peronosporomycetes</taxon>
        <taxon>Peronosporales</taxon>
        <taxon>Peronosporaceae</taxon>
        <taxon>Plasmopara</taxon>
    </lineage>
</organism>
<evidence type="ECO:0000313" key="3">
    <source>
        <dbReference type="Proteomes" id="UP000054928"/>
    </source>
</evidence>
<evidence type="ECO:0000313" key="2">
    <source>
        <dbReference type="EMBL" id="CEG46164.1"/>
    </source>
</evidence>
<feature type="compositionally biased region" description="Basic and acidic residues" evidence="1">
    <location>
        <begin position="144"/>
        <end position="161"/>
    </location>
</feature>
<proteinExistence type="predicted"/>
<dbReference type="InterPro" id="IPR032048">
    <property type="entry name" value="TGase_elicitor"/>
</dbReference>
<dbReference type="GO" id="GO:0016755">
    <property type="term" value="F:aminoacyltransferase activity"/>
    <property type="evidence" value="ECO:0007669"/>
    <property type="project" value="InterPro"/>
</dbReference>
<dbReference type="Pfam" id="PF16683">
    <property type="entry name" value="TGase_elicitor"/>
    <property type="match status" value="2"/>
</dbReference>
<feature type="region of interest" description="Disordered" evidence="1">
    <location>
        <begin position="140"/>
        <end position="161"/>
    </location>
</feature>